<dbReference type="GO" id="GO:0006814">
    <property type="term" value="P:sodium ion transport"/>
    <property type="evidence" value="ECO:0007669"/>
    <property type="project" value="UniProtKB-KW"/>
</dbReference>
<dbReference type="OMA" id="FAFTGHQ"/>
<dbReference type="GO" id="GO:0005765">
    <property type="term" value="C:lysosomal membrane"/>
    <property type="evidence" value="ECO:0007669"/>
    <property type="project" value="UniProtKB-SubCell"/>
</dbReference>
<keyword evidence="4" id="KW-0813">Transport</keyword>
<keyword evidence="9" id="KW-0406">Ion transport</keyword>
<dbReference type="Pfam" id="PF01490">
    <property type="entry name" value="Aa_trans"/>
    <property type="match status" value="1"/>
</dbReference>
<evidence type="ECO:0000256" key="18">
    <source>
        <dbReference type="ARBA" id="ARBA00045740"/>
    </source>
</evidence>
<keyword evidence="5 19" id="KW-0812">Transmembrane</keyword>
<feature type="transmembrane region" description="Helical" evidence="19">
    <location>
        <begin position="371"/>
        <end position="398"/>
    </location>
</feature>
<keyword evidence="22" id="KW-1185">Reference proteome</keyword>
<accession>H3AQM3</accession>
<evidence type="ECO:0000256" key="5">
    <source>
        <dbReference type="ARBA" id="ARBA00022692"/>
    </source>
</evidence>
<keyword evidence="10 19" id="KW-0472">Membrane</keyword>
<evidence type="ECO:0000256" key="11">
    <source>
        <dbReference type="ARBA" id="ARBA00023201"/>
    </source>
</evidence>
<feature type="transmembrane region" description="Helical" evidence="19">
    <location>
        <begin position="317"/>
        <end position="350"/>
    </location>
</feature>
<dbReference type="InterPro" id="IPR013057">
    <property type="entry name" value="AA_transpt_TM"/>
</dbReference>
<evidence type="ECO:0000256" key="10">
    <source>
        <dbReference type="ARBA" id="ARBA00023136"/>
    </source>
</evidence>
<keyword evidence="6" id="KW-0029">Amino-acid transport</keyword>
<evidence type="ECO:0000313" key="22">
    <source>
        <dbReference type="Proteomes" id="UP000008672"/>
    </source>
</evidence>
<dbReference type="FunCoup" id="H3AQM3">
    <property type="interactions" value="108"/>
</dbReference>
<evidence type="ECO:0000256" key="2">
    <source>
        <dbReference type="ARBA" id="ARBA00004489"/>
    </source>
</evidence>
<comment type="catalytic activity">
    <reaction evidence="15">
        <text>L-glutamine(in) + Na(+)(in) = L-glutamine(out) + Na(+)(out)</text>
        <dbReference type="Rhea" id="RHEA:68236"/>
        <dbReference type="ChEBI" id="CHEBI:29101"/>
        <dbReference type="ChEBI" id="CHEBI:58359"/>
    </reaction>
</comment>
<feature type="domain" description="Amino acid transporter transmembrane" evidence="20">
    <location>
        <begin position="46"/>
        <end position="393"/>
    </location>
</feature>
<keyword evidence="12" id="KW-0458">Lysosome</keyword>
<dbReference type="PANTHER" id="PTHR22950">
    <property type="entry name" value="AMINO ACID TRANSPORTER"/>
    <property type="match status" value="1"/>
</dbReference>
<keyword evidence="8" id="KW-0915">Sodium</keyword>
<dbReference type="PANTHER" id="PTHR22950:SF192">
    <property type="entry name" value="SODIUM-COUPLED NEUTRAL AMINO ACID TRANSPORTER 7"/>
    <property type="match status" value="1"/>
</dbReference>
<name>H3AQM3_LATCH</name>
<reference evidence="21" key="2">
    <citation type="submission" date="2025-08" db="UniProtKB">
        <authorList>
            <consortium name="Ensembl"/>
        </authorList>
    </citation>
    <scope>IDENTIFICATION</scope>
</reference>
<keyword evidence="13" id="KW-0966">Cell projection</keyword>
<dbReference type="InParanoid" id="H3AQM3"/>
<evidence type="ECO:0000256" key="9">
    <source>
        <dbReference type="ARBA" id="ARBA00023065"/>
    </source>
</evidence>
<feature type="transmembrane region" description="Helical" evidence="19">
    <location>
        <begin position="202"/>
        <end position="221"/>
    </location>
</feature>
<dbReference type="AlphaFoldDB" id="H3AQM3"/>
<feature type="transmembrane region" description="Helical" evidence="19">
    <location>
        <begin position="121"/>
        <end position="145"/>
    </location>
</feature>
<dbReference type="HOGENOM" id="CLU_038973_0_0_1"/>
<dbReference type="Proteomes" id="UP000008672">
    <property type="component" value="Unassembled WGS sequence"/>
</dbReference>
<comment type="catalytic activity">
    <reaction evidence="14">
        <text>L-asparagine(in) + Na(+)(in) = L-asparagine(out) + Na(+)(out)</text>
        <dbReference type="Rhea" id="RHEA:71383"/>
        <dbReference type="ChEBI" id="CHEBI:29101"/>
        <dbReference type="ChEBI" id="CHEBI:58048"/>
    </reaction>
</comment>
<evidence type="ECO:0000256" key="6">
    <source>
        <dbReference type="ARBA" id="ARBA00022970"/>
    </source>
</evidence>
<dbReference type="EMBL" id="AFYH01185914">
    <property type="status" value="NOT_ANNOTATED_CDS"/>
    <property type="molecule type" value="Genomic_DNA"/>
</dbReference>
<protein>
    <recommendedName>
        <fullName evidence="16">Sodium-coupled neutral amino acid transporter 7</fullName>
    </recommendedName>
    <alternativeName>
        <fullName evidence="17">Solute carrier family 38 member 7</fullName>
    </alternativeName>
</protein>
<evidence type="ECO:0000256" key="7">
    <source>
        <dbReference type="ARBA" id="ARBA00022989"/>
    </source>
</evidence>
<feature type="transmembrane region" description="Helical" evidence="19">
    <location>
        <begin position="48"/>
        <end position="65"/>
    </location>
</feature>
<dbReference type="eggNOG" id="KOG1305">
    <property type="taxonomic scope" value="Eukaryota"/>
</dbReference>
<reference evidence="21" key="3">
    <citation type="submission" date="2025-09" db="UniProtKB">
        <authorList>
            <consortium name="Ensembl"/>
        </authorList>
    </citation>
    <scope>IDENTIFICATION</scope>
</reference>
<feature type="transmembrane region" description="Helical" evidence="19">
    <location>
        <begin position="77"/>
        <end position="100"/>
    </location>
</feature>
<dbReference type="Bgee" id="ENSLACG00000010513">
    <property type="expression patterns" value="Expressed in post-anal tail muscle"/>
</dbReference>
<proteinExistence type="inferred from homology"/>
<evidence type="ECO:0000256" key="17">
    <source>
        <dbReference type="ARBA" id="ARBA00042869"/>
    </source>
</evidence>
<organism evidence="21 22">
    <name type="scientific">Latimeria chalumnae</name>
    <name type="common">Coelacanth</name>
    <dbReference type="NCBI Taxonomy" id="7897"/>
    <lineage>
        <taxon>Eukaryota</taxon>
        <taxon>Metazoa</taxon>
        <taxon>Chordata</taxon>
        <taxon>Craniata</taxon>
        <taxon>Vertebrata</taxon>
        <taxon>Euteleostomi</taxon>
        <taxon>Coelacanthiformes</taxon>
        <taxon>Coelacanthidae</taxon>
        <taxon>Latimeria</taxon>
    </lineage>
</organism>
<evidence type="ECO:0000256" key="4">
    <source>
        <dbReference type="ARBA" id="ARBA00022448"/>
    </source>
</evidence>
<evidence type="ECO:0000256" key="14">
    <source>
        <dbReference type="ARBA" id="ARBA00034241"/>
    </source>
</evidence>
<dbReference type="GO" id="GO:0015186">
    <property type="term" value="F:L-glutamine transmembrane transporter activity"/>
    <property type="evidence" value="ECO:0007669"/>
    <property type="project" value="TreeGrafter"/>
</dbReference>
<dbReference type="GO" id="GO:0015182">
    <property type="term" value="F:L-asparagine transmembrane transporter activity"/>
    <property type="evidence" value="ECO:0007669"/>
    <property type="project" value="TreeGrafter"/>
</dbReference>
<evidence type="ECO:0000313" key="21">
    <source>
        <dbReference type="Ensembl" id="ENSLACP00000011944.1"/>
    </source>
</evidence>
<dbReference type="STRING" id="7897.ENSLACP00000011944"/>
<evidence type="ECO:0000256" key="16">
    <source>
        <dbReference type="ARBA" id="ARBA00039331"/>
    </source>
</evidence>
<evidence type="ECO:0000259" key="20">
    <source>
        <dbReference type="Pfam" id="PF01490"/>
    </source>
</evidence>
<keyword evidence="7 19" id="KW-1133">Transmembrane helix</keyword>
<feature type="transmembrane region" description="Helical" evidence="19">
    <location>
        <begin position="174"/>
        <end position="190"/>
    </location>
</feature>
<sequence length="401" mass="44431">HYKGSLNSEYLDYRWSEDAGERARLLQSPSMESGPEVIGKNGRVGTSAFSSVFIVVNAALGTRMLNFPAAFNTAGGVAAGIAVQMCLLVFIISCLVVLAYCSQVSNEGTYQEVMWDICRRVIGVLCEITITVYTFGTCIVFLIIIGDQLDKLIAAMAHEPEAAVSSHWCTDRKFTISLTSILVILSLSIPKEIGFQKYVSTLSVIGTWYVTVVIIITYLWTDPYMLYFQVKVSPSSWTAVLNAMPTICFGFQCHVISIPMFNKEKCIEINHSGALLLGEMKIALVILEKTGLECVDFLTLGDNVNQDVLLSYPSNDIVVAIACAFIIIYVLTSYPILHFCGSFLPACLWLKYQGDVVEVDKRCRVLQTVCWFTLTILALFFTDIRKVISLAACFIFVFPGM</sequence>
<evidence type="ECO:0000256" key="8">
    <source>
        <dbReference type="ARBA" id="ARBA00023053"/>
    </source>
</evidence>
<evidence type="ECO:0000256" key="12">
    <source>
        <dbReference type="ARBA" id="ARBA00023228"/>
    </source>
</evidence>
<evidence type="ECO:0000256" key="1">
    <source>
        <dbReference type="ARBA" id="ARBA00004155"/>
    </source>
</evidence>
<reference evidence="22" key="1">
    <citation type="submission" date="2011-08" db="EMBL/GenBank/DDBJ databases">
        <title>The draft genome of Latimeria chalumnae.</title>
        <authorList>
            <person name="Di Palma F."/>
            <person name="Alfoldi J."/>
            <person name="Johnson J."/>
            <person name="Berlin A."/>
            <person name="Gnerre S."/>
            <person name="Jaffe D."/>
            <person name="MacCallum I."/>
            <person name="Young S."/>
            <person name="Walker B.J."/>
            <person name="Lander E."/>
            <person name="Lindblad-Toh K."/>
        </authorList>
    </citation>
    <scope>NUCLEOTIDE SEQUENCE [LARGE SCALE GENOMIC DNA]</scope>
    <source>
        <strain evidence="22">Wild caught</strain>
    </source>
</reference>
<keyword evidence="11" id="KW-0739">Sodium transport</keyword>
<evidence type="ECO:0000256" key="13">
    <source>
        <dbReference type="ARBA" id="ARBA00023273"/>
    </source>
</evidence>
<comment type="similarity">
    <text evidence="3">Belongs to the amino acid/polyamine transporter 2 family.</text>
</comment>
<dbReference type="Ensembl" id="ENSLACT00000012035.1">
    <property type="protein sequence ID" value="ENSLACP00000011944.1"/>
    <property type="gene ID" value="ENSLACG00000010513.1"/>
</dbReference>
<dbReference type="EMBL" id="AFYH01185913">
    <property type="status" value="NOT_ANNOTATED_CDS"/>
    <property type="molecule type" value="Genomic_DNA"/>
</dbReference>
<evidence type="ECO:0000256" key="15">
    <source>
        <dbReference type="ARBA" id="ARBA00034242"/>
    </source>
</evidence>
<dbReference type="GO" id="GO:0030424">
    <property type="term" value="C:axon"/>
    <property type="evidence" value="ECO:0007669"/>
    <property type="project" value="UniProtKB-SubCell"/>
</dbReference>
<comment type="function">
    <text evidence="18">Symporter that selectively cotransports sodium ions and amino acids, such as L-glutamine and L-asparagine from the lysosome into the cytoplasm and may participates in mTORC1 activation. The transport activity requires an acidic lysosomal lumen.</text>
</comment>
<dbReference type="GeneTree" id="ENSGT00940000158136"/>
<comment type="subcellular location">
    <subcellularLocation>
        <location evidence="2">Cell projection</location>
        <location evidence="2">Axon</location>
    </subcellularLocation>
    <subcellularLocation>
        <location evidence="1">Lysosome membrane</location>
        <topology evidence="1">Multi-pass membrane protein</topology>
    </subcellularLocation>
</comment>
<evidence type="ECO:0000256" key="3">
    <source>
        <dbReference type="ARBA" id="ARBA00008066"/>
    </source>
</evidence>
<evidence type="ECO:0000256" key="19">
    <source>
        <dbReference type="SAM" id="Phobius"/>
    </source>
</evidence>